<name>A0A1G2GAY1_9BACT</name>
<evidence type="ECO:0000256" key="5">
    <source>
        <dbReference type="ARBA" id="ARBA00034078"/>
    </source>
</evidence>
<comment type="similarity">
    <text evidence="6">Belongs to the bacterial ring-hydroxylating dioxygenase ferredoxin component family.</text>
</comment>
<dbReference type="Proteomes" id="UP000176576">
    <property type="component" value="Unassembled WGS sequence"/>
</dbReference>
<dbReference type="GO" id="GO:0046872">
    <property type="term" value="F:metal ion binding"/>
    <property type="evidence" value="ECO:0007669"/>
    <property type="project" value="UniProtKB-KW"/>
</dbReference>
<organism evidence="8 9">
    <name type="scientific">Candidatus Ryanbacteria bacterium RIFCSPHIGHO2_02_FULL_45_13b</name>
    <dbReference type="NCBI Taxonomy" id="1802117"/>
    <lineage>
        <taxon>Bacteria</taxon>
        <taxon>Candidatus Ryaniibacteriota</taxon>
    </lineage>
</organism>
<comment type="caution">
    <text evidence="8">The sequence shown here is derived from an EMBL/GenBank/DDBJ whole genome shotgun (WGS) entry which is preliminary data.</text>
</comment>
<evidence type="ECO:0000259" key="7">
    <source>
        <dbReference type="PROSITE" id="PS51296"/>
    </source>
</evidence>
<dbReference type="STRING" id="1802117.A3J54_02265"/>
<keyword evidence="2" id="KW-0479">Metal-binding</keyword>
<dbReference type="InterPro" id="IPR036922">
    <property type="entry name" value="Rieske_2Fe-2S_sf"/>
</dbReference>
<dbReference type="GO" id="GO:0051537">
    <property type="term" value="F:2 iron, 2 sulfur cluster binding"/>
    <property type="evidence" value="ECO:0007669"/>
    <property type="project" value="UniProtKB-KW"/>
</dbReference>
<evidence type="ECO:0000256" key="1">
    <source>
        <dbReference type="ARBA" id="ARBA00022714"/>
    </source>
</evidence>
<dbReference type="PROSITE" id="PS51296">
    <property type="entry name" value="RIESKE"/>
    <property type="match status" value="1"/>
</dbReference>
<evidence type="ECO:0000313" key="8">
    <source>
        <dbReference type="EMBL" id="OGZ47387.1"/>
    </source>
</evidence>
<gene>
    <name evidence="8" type="ORF">A3J54_02265</name>
</gene>
<evidence type="ECO:0000256" key="3">
    <source>
        <dbReference type="ARBA" id="ARBA00023004"/>
    </source>
</evidence>
<dbReference type="PANTHER" id="PTHR21496:SF0">
    <property type="entry name" value="RIESKE DOMAIN-CONTAINING PROTEIN"/>
    <property type="match status" value="1"/>
</dbReference>
<dbReference type="CDD" id="cd03467">
    <property type="entry name" value="Rieske"/>
    <property type="match status" value="1"/>
</dbReference>
<keyword evidence="4" id="KW-0411">Iron-sulfur</keyword>
<reference evidence="8 9" key="1">
    <citation type="journal article" date="2016" name="Nat. Commun.">
        <title>Thousands of microbial genomes shed light on interconnected biogeochemical processes in an aquifer system.</title>
        <authorList>
            <person name="Anantharaman K."/>
            <person name="Brown C.T."/>
            <person name="Hug L.A."/>
            <person name="Sharon I."/>
            <person name="Castelle C.J."/>
            <person name="Probst A.J."/>
            <person name="Thomas B.C."/>
            <person name="Singh A."/>
            <person name="Wilkins M.J."/>
            <person name="Karaoz U."/>
            <person name="Brodie E.L."/>
            <person name="Williams K.H."/>
            <person name="Hubbard S.S."/>
            <person name="Banfield J.F."/>
        </authorList>
    </citation>
    <scope>NUCLEOTIDE SEQUENCE [LARGE SCALE GENOMIC DNA]</scope>
</reference>
<evidence type="ECO:0000313" key="9">
    <source>
        <dbReference type="Proteomes" id="UP000176576"/>
    </source>
</evidence>
<comment type="cofactor">
    <cofactor evidence="5">
        <name>[2Fe-2S] cluster</name>
        <dbReference type="ChEBI" id="CHEBI:190135"/>
    </cofactor>
</comment>
<dbReference type="Pfam" id="PF00355">
    <property type="entry name" value="Rieske"/>
    <property type="match status" value="1"/>
</dbReference>
<dbReference type="InterPro" id="IPR017941">
    <property type="entry name" value="Rieske_2Fe-2S"/>
</dbReference>
<dbReference type="PANTHER" id="PTHR21496">
    <property type="entry name" value="FERREDOXIN-RELATED"/>
    <property type="match status" value="1"/>
</dbReference>
<accession>A0A1G2GAY1</accession>
<keyword evidence="3" id="KW-0408">Iron</keyword>
<evidence type="ECO:0000256" key="2">
    <source>
        <dbReference type="ARBA" id="ARBA00022723"/>
    </source>
</evidence>
<feature type="domain" description="Rieske" evidence="7">
    <location>
        <begin position="20"/>
        <end position="114"/>
    </location>
</feature>
<keyword evidence="1" id="KW-0001">2Fe-2S</keyword>
<protein>
    <recommendedName>
        <fullName evidence="7">Rieske domain-containing protein</fullName>
    </recommendedName>
</protein>
<sequence length="118" mass="13436">MSEFTETITAQENGVNTTYHFLARVEELKKDGQLTRWIADHDILLYEHEGEVKAISNVCRHFGGPVGFHKAKGGKFTCLWHNWEYSCKNGACLSHPGLSLRTYPVKIIEQNIYINLLG</sequence>
<proteinExistence type="inferred from homology"/>
<evidence type="ECO:0000256" key="6">
    <source>
        <dbReference type="ARBA" id="ARBA00038001"/>
    </source>
</evidence>
<dbReference type="AlphaFoldDB" id="A0A1G2GAY1"/>
<evidence type="ECO:0000256" key="4">
    <source>
        <dbReference type="ARBA" id="ARBA00023014"/>
    </source>
</evidence>
<dbReference type="Gene3D" id="2.102.10.10">
    <property type="entry name" value="Rieske [2Fe-2S] iron-sulphur domain"/>
    <property type="match status" value="1"/>
</dbReference>
<dbReference type="EMBL" id="MHNN01000001">
    <property type="protein sequence ID" value="OGZ47387.1"/>
    <property type="molecule type" value="Genomic_DNA"/>
</dbReference>
<dbReference type="SUPFAM" id="SSF50022">
    <property type="entry name" value="ISP domain"/>
    <property type="match status" value="1"/>
</dbReference>